<dbReference type="EMBL" id="BEZZ01062698">
    <property type="protein sequence ID" value="GCC41634.1"/>
    <property type="molecule type" value="Genomic_DNA"/>
</dbReference>
<dbReference type="Proteomes" id="UP000287033">
    <property type="component" value="Unassembled WGS sequence"/>
</dbReference>
<dbReference type="AlphaFoldDB" id="A0A401TG46"/>
<evidence type="ECO:0000313" key="2">
    <source>
        <dbReference type="Proteomes" id="UP000287033"/>
    </source>
</evidence>
<evidence type="ECO:0000313" key="1">
    <source>
        <dbReference type="EMBL" id="GCC41634.1"/>
    </source>
</evidence>
<name>A0A401TG46_CHIPU</name>
<reference evidence="1 2" key="1">
    <citation type="journal article" date="2018" name="Nat. Ecol. Evol.">
        <title>Shark genomes provide insights into elasmobranch evolution and the origin of vertebrates.</title>
        <authorList>
            <person name="Hara Y"/>
            <person name="Yamaguchi K"/>
            <person name="Onimaru K"/>
            <person name="Kadota M"/>
            <person name="Koyanagi M"/>
            <person name="Keeley SD"/>
            <person name="Tatsumi K"/>
            <person name="Tanaka K"/>
            <person name="Motone F"/>
            <person name="Kageyama Y"/>
            <person name="Nozu R"/>
            <person name="Adachi N"/>
            <person name="Nishimura O"/>
            <person name="Nakagawa R"/>
            <person name="Tanegashima C"/>
            <person name="Kiyatake I"/>
            <person name="Matsumoto R"/>
            <person name="Murakumo K"/>
            <person name="Nishida K"/>
            <person name="Terakita A"/>
            <person name="Kuratani S"/>
            <person name="Sato K"/>
            <person name="Hyodo S Kuraku.S."/>
        </authorList>
    </citation>
    <scope>NUCLEOTIDE SEQUENCE [LARGE SCALE GENOMIC DNA]</scope>
</reference>
<feature type="non-terminal residue" evidence="1">
    <location>
        <position position="60"/>
    </location>
</feature>
<protein>
    <submittedName>
        <fullName evidence="1">Uncharacterized protein</fullName>
    </submittedName>
</protein>
<gene>
    <name evidence="1" type="ORF">chiPu_0025648</name>
</gene>
<sequence>MSHGSKAVGDWPGVSGDRLPMAEWLVRCRLEDGGPAHAAAGRCELGEGEWLEPDSIPDLA</sequence>
<organism evidence="1 2">
    <name type="scientific">Chiloscyllium punctatum</name>
    <name type="common">Brownbanded bambooshark</name>
    <name type="synonym">Hemiscyllium punctatum</name>
    <dbReference type="NCBI Taxonomy" id="137246"/>
    <lineage>
        <taxon>Eukaryota</taxon>
        <taxon>Metazoa</taxon>
        <taxon>Chordata</taxon>
        <taxon>Craniata</taxon>
        <taxon>Vertebrata</taxon>
        <taxon>Chondrichthyes</taxon>
        <taxon>Elasmobranchii</taxon>
        <taxon>Galeomorphii</taxon>
        <taxon>Galeoidea</taxon>
        <taxon>Orectolobiformes</taxon>
        <taxon>Hemiscylliidae</taxon>
        <taxon>Chiloscyllium</taxon>
    </lineage>
</organism>
<accession>A0A401TG46</accession>
<proteinExistence type="predicted"/>
<keyword evidence="2" id="KW-1185">Reference proteome</keyword>
<comment type="caution">
    <text evidence="1">The sequence shown here is derived from an EMBL/GenBank/DDBJ whole genome shotgun (WGS) entry which is preliminary data.</text>
</comment>